<dbReference type="PROSITE" id="PS50109">
    <property type="entry name" value="HIS_KIN"/>
    <property type="match status" value="1"/>
</dbReference>
<keyword evidence="10 11" id="KW-0472">Membrane</keyword>
<dbReference type="Gene3D" id="6.10.340.10">
    <property type="match status" value="1"/>
</dbReference>
<dbReference type="EC" id="2.7.13.3" evidence="3"/>
<evidence type="ECO:0000256" key="3">
    <source>
        <dbReference type="ARBA" id="ARBA00012438"/>
    </source>
</evidence>
<dbReference type="Pfam" id="PF00512">
    <property type="entry name" value="HisKA"/>
    <property type="match status" value="1"/>
</dbReference>
<evidence type="ECO:0000256" key="4">
    <source>
        <dbReference type="ARBA" id="ARBA00022553"/>
    </source>
</evidence>
<dbReference type="SUPFAM" id="SSF47384">
    <property type="entry name" value="Homodimeric domain of signal transducing histidine kinase"/>
    <property type="match status" value="1"/>
</dbReference>
<feature type="transmembrane region" description="Helical" evidence="11">
    <location>
        <begin position="153"/>
        <end position="174"/>
    </location>
</feature>
<dbReference type="Pfam" id="PF02518">
    <property type="entry name" value="HATPase_c"/>
    <property type="match status" value="1"/>
</dbReference>
<evidence type="ECO:0000256" key="11">
    <source>
        <dbReference type="SAM" id="Phobius"/>
    </source>
</evidence>
<dbReference type="Gene3D" id="1.10.287.130">
    <property type="match status" value="1"/>
</dbReference>
<dbReference type="SUPFAM" id="SSF55874">
    <property type="entry name" value="ATPase domain of HSP90 chaperone/DNA topoisomerase II/histidine kinase"/>
    <property type="match status" value="1"/>
</dbReference>
<dbReference type="InterPro" id="IPR036097">
    <property type="entry name" value="HisK_dim/P_sf"/>
</dbReference>
<dbReference type="SMART" id="SM00387">
    <property type="entry name" value="HATPase_c"/>
    <property type="match status" value="1"/>
</dbReference>
<evidence type="ECO:0000256" key="6">
    <source>
        <dbReference type="ARBA" id="ARBA00022692"/>
    </source>
</evidence>
<keyword evidence="4" id="KW-0597">Phosphoprotein</keyword>
<dbReference type="InterPro" id="IPR003661">
    <property type="entry name" value="HisK_dim/P_dom"/>
</dbReference>
<sequence>MGMKEKSFSLRAIFISYFATVILACTLLAMLILIALNLAYRSGAIIPANNAEQYLIEQKRSLETSKKFDKSDLPNGTTYLFISKSGRVVETDMSQPMEKAILKNFREENAGKTSYGYYKVFDRPDGRILVNYQLRESYSFAWGNKYLPSATNLVAILLAVGSLLIFIITTLVFVRRLQEQLKPVLKATEKIAEEDLTFSMGHSRIKEFNQLLLSLDKMRGALRDSLLQSWSLEREKSEQIRALAHDIRTPLTVVRGNTELLAQTALTEEQEKFVTYSSKNISQIENYINELSTIAKENSLRDFQPEQVSVKDFLAELNQASSALAQTGDLRLDCQDSIQENLEIGLDKNLFHRAWMNILSNAVEYSPKGGRLSLTYSTQGDDLVMTCQDSGPGFSAEALKKAHLRFFKDDKSRHDNSHLGIGLTIAENITQLHQGQLTLDNAESGGARVIVRVPIIEFS</sequence>
<evidence type="ECO:0000256" key="9">
    <source>
        <dbReference type="ARBA" id="ARBA00023012"/>
    </source>
</evidence>
<protein>
    <recommendedName>
        <fullName evidence="3">histidine kinase</fullName>
        <ecNumber evidence="3">2.7.13.3</ecNumber>
    </recommendedName>
</protein>
<dbReference type="Gene3D" id="3.30.565.10">
    <property type="entry name" value="Histidine kinase-like ATPase, C-terminal domain"/>
    <property type="match status" value="1"/>
</dbReference>
<proteinExistence type="predicted"/>
<keyword evidence="6 11" id="KW-0812">Transmembrane</keyword>
<dbReference type="PROSITE" id="PS51257">
    <property type="entry name" value="PROKAR_LIPOPROTEIN"/>
    <property type="match status" value="1"/>
</dbReference>
<dbReference type="InterPro" id="IPR005467">
    <property type="entry name" value="His_kinase_dom"/>
</dbReference>
<dbReference type="InterPro" id="IPR003594">
    <property type="entry name" value="HATPase_dom"/>
</dbReference>
<organism evidence="14 15">
    <name type="scientific">Streptococcus sobrinus W1703</name>
    <dbReference type="NCBI Taxonomy" id="1227275"/>
    <lineage>
        <taxon>Bacteria</taxon>
        <taxon>Bacillati</taxon>
        <taxon>Bacillota</taxon>
        <taxon>Bacilli</taxon>
        <taxon>Lactobacillales</taxon>
        <taxon>Streptococcaceae</taxon>
        <taxon>Streptococcus</taxon>
    </lineage>
</organism>
<dbReference type="EMBL" id="AWVA01000066">
    <property type="protein sequence ID" value="ERJ76324.1"/>
    <property type="molecule type" value="Genomic_DNA"/>
</dbReference>
<dbReference type="InterPro" id="IPR003660">
    <property type="entry name" value="HAMP_dom"/>
</dbReference>
<evidence type="ECO:0000313" key="15">
    <source>
        <dbReference type="Proteomes" id="UP000016617"/>
    </source>
</evidence>
<dbReference type="GO" id="GO:0000155">
    <property type="term" value="F:phosphorelay sensor kinase activity"/>
    <property type="evidence" value="ECO:0007669"/>
    <property type="project" value="InterPro"/>
</dbReference>
<dbReference type="PRINTS" id="PR00344">
    <property type="entry name" value="BCTRLSENSOR"/>
</dbReference>
<feature type="domain" description="Histidine kinase" evidence="12">
    <location>
        <begin position="242"/>
        <end position="457"/>
    </location>
</feature>
<reference evidence="14 15" key="1">
    <citation type="submission" date="2013-06" db="EMBL/GenBank/DDBJ databases">
        <authorList>
            <person name="Weinstock G."/>
            <person name="Sodergren E."/>
            <person name="Lobos E.A."/>
            <person name="Fulton L."/>
            <person name="Fulton R."/>
            <person name="Courtney L."/>
            <person name="Fronick C."/>
            <person name="O'Laughlin M."/>
            <person name="Godfrey J."/>
            <person name="Wilson R.M."/>
            <person name="Miner T."/>
            <person name="Farmer C."/>
            <person name="Delehaunty K."/>
            <person name="Cordes M."/>
            <person name="Minx P."/>
            <person name="Tomlinson C."/>
            <person name="Chen J."/>
            <person name="Wollam A."/>
            <person name="Pepin K.H."/>
            <person name="Bhonagiri V."/>
            <person name="Zhang X."/>
            <person name="Warren W."/>
            <person name="Mitreva M."/>
            <person name="Mardis E.R."/>
            <person name="Wilson R.K."/>
        </authorList>
    </citation>
    <scope>NUCLEOTIDE SEQUENCE [LARGE SCALE GENOMIC DNA]</scope>
    <source>
        <strain evidence="14 15">W1703</strain>
    </source>
</reference>
<dbReference type="HOGENOM" id="CLU_000445_89_34_9"/>
<evidence type="ECO:0000256" key="2">
    <source>
        <dbReference type="ARBA" id="ARBA00004141"/>
    </source>
</evidence>
<evidence type="ECO:0000256" key="1">
    <source>
        <dbReference type="ARBA" id="ARBA00000085"/>
    </source>
</evidence>
<name>U2KGN1_9STRE</name>
<accession>U2KGN1</accession>
<comment type="caution">
    <text evidence="14">The sequence shown here is derived from an EMBL/GenBank/DDBJ whole genome shotgun (WGS) entry which is preliminary data.</text>
</comment>
<comment type="subcellular location">
    <subcellularLocation>
        <location evidence="2">Membrane</location>
        <topology evidence="2">Multi-pass membrane protein</topology>
    </subcellularLocation>
</comment>
<gene>
    <name evidence="14" type="ORF">HMPREF1557_01018</name>
</gene>
<comment type="catalytic activity">
    <reaction evidence="1">
        <text>ATP + protein L-histidine = ADP + protein N-phospho-L-histidine.</text>
        <dbReference type="EC" id="2.7.13.3"/>
    </reaction>
</comment>
<keyword evidence="9" id="KW-0902">Two-component regulatory system</keyword>
<evidence type="ECO:0000256" key="5">
    <source>
        <dbReference type="ARBA" id="ARBA00022679"/>
    </source>
</evidence>
<dbReference type="Proteomes" id="UP000016617">
    <property type="component" value="Unassembled WGS sequence"/>
</dbReference>
<dbReference type="SMART" id="SM00388">
    <property type="entry name" value="HisKA"/>
    <property type="match status" value="1"/>
</dbReference>
<evidence type="ECO:0000313" key="14">
    <source>
        <dbReference type="EMBL" id="ERJ76324.1"/>
    </source>
</evidence>
<dbReference type="OrthoDB" id="84942at2"/>
<dbReference type="RefSeq" id="WP_019775665.1">
    <property type="nucleotide sequence ID" value="NZ_KI259679.1"/>
</dbReference>
<dbReference type="PATRIC" id="fig|1227275.3.peg.898"/>
<evidence type="ECO:0000259" key="13">
    <source>
        <dbReference type="PROSITE" id="PS50885"/>
    </source>
</evidence>
<keyword evidence="7 14" id="KW-0418">Kinase</keyword>
<dbReference type="AlphaFoldDB" id="U2KGN1"/>
<dbReference type="GO" id="GO:0005886">
    <property type="term" value="C:plasma membrane"/>
    <property type="evidence" value="ECO:0007669"/>
    <property type="project" value="TreeGrafter"/>
</dbReference>
<keyword evidence="5" id="KW-0808">Transferase</keyword>
<dbReference type="PROSITE" id="PS50885">
    <property type="entry name" value="HAMP"/>
    <property type="match status" value="1"/>
</dbReference>
<dbReference type="PANTHER" id="PTHR45528">
    <property type="entry name" value="SENSOR HISTIDINE KINASE CPXA"/>
    <property type="match status" value="1"/>
</dbReference>
<evidence type="ECO:0000256" key="7">
    <source>
        <dbReference type="ARBA" id="ARBA00022777"/>
    </source>
</evidence>
<dbReference type="InterPro" id="IPR004358">
    <property type="entry name" value="Sig_transdc_His_kin-like_C"/>
</dbReference>
<evidence type="ECO:0000256" key="8">
    <source>
        <dbReference type="ARBA" id="ARBA00022989"/>
    </source>
</evidence>
<keyword evidence="8 11" id="KW-1133">Transmembrane helix</keyword>
<evidence type="ECO:0000259" key="12">
    <source>
        <dbReference type="PROSITE" id="PS50109"/>
    </source>
</evidence>
<dbReference type="InterPro" id="IPR036890">
    <property type="entry name" value="HATPase_C_sf"/>
</dbReference>
<dbReference type="CDD" id="cd00082">
    <property type="entry name" value="HisKA"/>
    <property type="match status" value="1"/>
</dbReference>
<evidence type="ECO:0000256" key="10">
    <source>
        <dbReference type="ARBA" id="ARBA00023136"/>
    </source>
</evidence>
<feature type="transmembrane region" description="Helical" evidence="11">
    <location>
        <begin position="12"/>
        <end position="40"/>
    </location>
</feature>
<feature type="domain" description="HAMP" evidence="13">
    <location>
        <begin position="175"/>
        <end position="227"/>
    </location>
</feature>
<dbReference type="InterPro" id="IPR050398">
    <property type="entry name" value="HssS/ArlS-like"/>
</dbReference>
<dbReference type="PANTHER" id="PTHR45528:SF8">
    <property type="entry name" value="HISTIDINE KINASE"/>
    <property type="match status" value="1"/>
</dbReference>